<dbReference type="InterPro" id="IPR012934">
    <property type="entry name" value="Znf_AD"/>
</dbReference>
<evidence type="ECO:0000313" key="6">
    <source>
        <dbReference type="EnsemblMetazoa" id="AMIN011614-PA"/>
    </source>
</evidence>
<name>A0A182WMI2_9DIPT</name>
<dbReference type="AlphaFoldDB" id="A0A182WMI2"/>
<feature type="region of interest" description="Disordered" evidence="3">
    <location>
        <begin position="426"/>
        <end position="486"/>
    </location>
</feature>
<evidence type="ECO:0000256" key="2">
    <source>
        <dbReference type="PROSITE-ProRule" id="PRU01263"/>
    </source>
</evidence>
<dbReference type="Gene3D" id="3.30.160.60">
    <property type="entry name" value="Classic Zinc Finger"/>
    <property type="match status" value="1"/>
</dbReference>
<feature type="domain" description="C2H2-type" evidence="4">
    <location>
        <begin position="406"/>
        <end position="433"/>
    </location>
</feature>
<dbReference type="GO" id="GO:0008270">
    <property type="term" value="F:zinc ion binding"/>
    <property type="evidence" value="ECO:0007669"/>
    <property type="project" value="UniProtKB-UniRule"/>
</dbReference>
<feature type="compositionally biased region" description="Basic residues" evidence="3">
    <location>
        <begin position="335"/>
        <end position="344"/>
    </location>
</feature>
<reference evidence="7" key="1">
    <citation type="submission" date="2013-03" db="EMBL/GenBank/DDBJ databases">
        <title>The Genome Sequence of Anopheles minimus MINIMUS1.</title>
        <authorList>
            <consortium name="The Broad Institute Genomics Platform"/>
            <person name="Neafsey D.E."/>
            <person name="Walton C."/>
            <person name="Walker B."/>
            <person name="Young S.K."/>
            <person name="Zeng Q."/>
            <person name="Gargeya S."/>
            <person name="Fitzgerald M."/>
            <person name="Haas B."/>
            <person name="Abouelleil A."/>
            <person name="Allen A.W."/>
            <person name="Alvarado L."/>
            <person name="Arachchi H.M."/>
            <person name="Berlin A.M."/>
            <person name="Chapman S.B."/>
            <person name="Gainer-Dewar J."/>
            <person name="Goldberg J."/>
            <person name="Griggs A."/>
            <person name="Gujja S."/>
            <person name="Hansen M."/>
            <person name="Howarth C."/>
            <person name="Imamovic A."/>
            <person name="Ireland A."/>
            <person name="Larimer J."/>
            <person name="McCowan C."/>
            <person name="Murphy C."/>
            <person name="Pearson M."/>
            <person name="Poon T.W."/>
            <person name="Priest M."/>
            <person name="Roberts A."/>
            <person name="Saif S."/>
            <person name="Shea T."/>
            <person name="Sisk P."/>
            <person name="Sykes S."/>
            <person name="Wortman J."/>
            <person name="Nusbaum C."/>
            <person name="Birren B."/>
        </authorList>
    </citation>
    <scope>NUCLEOTIDE SEQUENCE [LARGE SCALE GENOMIC DNA]</scope>
    <source>
        <strain evidence="7">MINIMUS1</strain>
    </source>
</reference>
<keyword evidence="2" id="KW-0862">Zinc</keyword>
<dbReference type="PROSITE" id="PS00028">
    <property type="entry name" value="ZINC_FINGER_C2H2_1"/>
    <property type="match status" value="2"/>
</dbReference>
<feature type="compositionally biased region" description="Basic residues" evidence="3">
    <location>
        <begin position="292"/>
        <end position="315"/>
    </location>
</feature>
<reference evidence="6" key="2">
    <citation type="submission" date="2020-05" db="UniProtKB">
        <authorList>
            <consortium name="EnsemblMetazoa"/>
        </authorList>
    </citation>
    <scope>IDENTIFICATION</scope>
    <source>
        <strain evidence="6">MINIMUS1</strain>
    </source>
</reference>
<keyword evidence="7" id="KW-1185">Reference proteome</keyword>
<feature type="region of interest" description="Disordered" evidence="3">
    <location>
        <begin position="234"/>
        <end position="385"/>
    </location>
</feature>
<dbReference type="Gene3D" id="3.40.1800.20">
    <property type="match status" value="1"/>
</dbReference>
<feature type="compositionally biased region" description="Acidic residues" evidence="3">
    <location>
        <begin position="52"/>
        <end position="65"/>
    </location>
</feature>
<feature type="compositionally biased region" description="Basic and acidic residues" evidence="3">
    <location>
        <begin position="433"/>
        <end position="450"/>
    </location>
</feature>
<feature type="domain" description="ZAD" evidence="5">
    <location>
        <begin position="159"/>
        <end position="233"/>
    </location>
</feature>
<dbReference type="Proteomes" id="UP000075920">
    <property type="component" value="Unassembled WGS sequence"/>
</dbReference>
<feature type="region of interest" description="Disordered" evidence="3">
    <location>
        <begin position="1"/>
        <end position="128"/>
    </location>
</feature>
<dbReference type="GO" id="GO:0005634">
    <property type="term" value="C:nucleus"/>
    <property type="evidence" value="ECO:0007669"/>
    <property type="project" value="InterPro"/>
</dbReference>
<dbReference type="PROSITE" id="PS50157">
    <property type="entry name" value="ZINC_FINGER_C2H2_2"/>
    <property type="match status" value="2"/>
</dbReference>
<keyword evidence="2" id="KW-0479">Metal-binding</keyword>
<evidence type="ECO:0008006" key="8">
    <source>
        <dbReference type="Google" id="ProtNLM"/>
    </source>
</evidence>
<feature type="binding site" evidence="2">
    <location>
        <position position="164"/>
    </location>
    <ligand>
        <name>Zn(2+)</name>
        <dbReference type="ChEBI" id="CHEBI:29105"/>
    </ligand>
</feature>
<feature type="compositionally biased region" description="Basic and acidic residues" evidence="3">
    <location>
        <begin position="10"/>
        <end position="44"/>
    </location>
</feature>
<dbReference type="SUPFAM" id="SSF57716">
    <property type="entry name" value="Glucocorticoid receptor-like (DNA-binding domain)"/>
    <property type="match status" value="1"/>
</dbReference>
<dbReference type="SMART" id="SM00868">
    <property type="entry name" value="zf-AD"/>
    <property type="match status" value="1"/>
</dbReference>
<dbReference type="InterPro" id="IPR036236">
    <property type="entry name" value="Znf_C2H2_sf"/>
</dbReference>
<feature type="compositionally biased region" description="Acidic residues" evidence="3">
    <location>
        <begin position="258"/>
        <end position="269"/>
    </location>
</feature>
<feature type="binding site" evidence="2">
    <location>
        <position position="206"/>
    </location>
    <ligand>
        <name>Zn(2+)</name>
        <dbReference type="ChEBI" id="CHEBI:29105"/>
    </ligand>
</feature>
<protein>
    <recommendedName>
        <fullName evidence="8">ZAD domain-containing protein</fullName>
    </recommendedName>
</protein>
<feature type="binding site" evidence="2">
    <location>
        <position position="209"/>
    </location>
    <ligand>
        <name>Zn(2+)</name>
        <dbReference type="ChEBI" id="CHEBI:29105"/>
    </ligand>
</feature>
<evidence type="ECO:0000313" key="7">
    <source>
        <dbReference type="Proteomes" id="UP000075920"/>
    </source>
</evidence>
<accession>A0A182WMI2</accession>
<feature type="domain" description="C2H2-type" evidence="4">
    <location>
        <begin position="379"/>
        <end position="406"/>
    </location>
</feature>
<evidence type="ECO:0000259" key="4">
    <source>
        <dbReference type="PROSITE" id="PS50157"/>
    </source>
</evidence>
<evidence type="ECO:0000256" key="1">
    <source>
        <dbReference type="PROSITE-ProRule" id="PRU00042"/>
    </source>
</evidence>
<organism evidence="6 7">
    <name type="scientific">Anopheles minimus</name>
    <dbReference type="NCBI Taxonomy" id="112268"/>
    <lineage>
        <taxon>Eukaryota</taxon>
        <taxon>Metazoa</taxon>
        <taxon>Ecdysozoa</taxon>
        <taxon>Arthropoda</taxon>
        <taxon>Hexapoda</taxon>
        <taxon>Insecta</taxon>
        <taxon>Pterygota</taxon>
        <taxon>Neoptera</taxon>
        <taxon>Endopterygota</taxon>
        <taxon>Diptera</taxon>
        <taxon>Nematocera</taxon>
        <taxon>Culicoidea</taxon>
        <taxon>Culicidae</taxon>
        <taxon>Anophelinae</taxon>
        <taxon>Anopheles</taxon>
    </lineage>
</organism>
<keyword evidence="1" id="KW-0863">Zinc-finger</keyword>
<evidence type="ECO:0000256" key="3">
    <source>
        <dbReference type="SAM" id="MobiDB-lite"/>
    </source>
</evidence>
<dbReference type="SMART" id="SM00355">
    <property type="entry name" value="ZnF_C2H2"/>
    <property type="match status" value="2"/>
</dbReference>
<dbReference type="PROSITE" id="PS51915">
    <property type="entry name" value="ZAD"/>
    <property type="match status" value="1"/>
</dbReference>
<dbReference type="STRING" id="112268.A0A182WMI2"/>
<sequence>MHNNSNGSVEHADASKEDAGPAEKKGDMKKGEKAPDAADGKEGFIEEAAQAEGEEEMEEEQEVETLENTQGDGAETVEMIAESLEKDDAEEAEVLDEADADQPEEADDANTSKDKQTEQELSDAEDDKKITIEILKPGDVKKEAVANVSREEKPAVELTMCRVCMGTEELSDIFQLEGPVRVSDIIMKVCTNIRITARDHLPHKICERCLGQVRIVNEFKNRCETSDKELRKNLKRSANKSRRQSDFIVVNCPMSDTDKEDDEPVDDDEYKVSQSEVESEPATSDDSFSPPNKRKRTPKKRGRVPGSGRRGRPGRKPNNMATSTPALATYTPKRGPGRPPKHPKTSSLSNIVYIEAPEDSSSSGGEEEVKHKRRKRGDNPCPKCDEVLPSQLALKQHLKTHPGDRFDCDRCALFFRTQRALENHIERHKKADRIREEKRKEREQRMESRTRYTPKSSDAERSRLTTPQSSSTVERKKKSETSGVSSGRDLFKCVAPLTSTYWSDSFSD</sequence>
<dbReference type="Pfam" id="PF07776">
    <property type="entry name" value="zf-AD"/>
    <property type="match status" value="1"/>
</dbReference>
<dbReference type="InterPro" id="IPR013087">
    <property type="entry name" value="Znf_C2H2_type"/>
</dbReference>
<evidence type="ECO:0000259" key="5">
    <source>
        <dbReference type="PROSITE" id="PS51915"/>
    </source>
</evidence>
<dbReference type="VEuPathDB" id="VectorBase:AMIN011614"/>
<dbReference type="SUPFAM" id="SSF57667">
    <property type="entry name" value="beta-beta-alpha zinc fingers"/>
    <property type="match status" value="1"/>
</dbReference>
<feature type="binding site" evidence="2">
    <location>
        <position position="161"/>
    </location>
    <ligand>
        <name>Zn(2+)</name>
        <dbReference type="ChEBI" id="CHEBI:29105"/>
    </ligand>
</feature>
<feature type="compositionally biased region" description="Acidic residues" evidence="3">
    <location>
        <begin position="85"/>
        <end position="108"/>
    </location>
</feature>
<proteinExistence type="predicted"/>
<feature type="compositionally biased region" description="Polar residues" evidence="3">
    <location>
        <begin position="272"/>
        <end position="289"/>
    </location>
</feature>
<dbReference type="EnsemblMetazoa" id="AMIN011614-RA">
    <property type="protein sequence ID" value="AMIN011614-PA"/>
    <property type="gene ID" value="AMIN011614"/>
</dbReference>